<evidence type="ECO:0000256" key="6">
    <source>
        <dbReference type="ARBA" id="ARBA00022490"/>
    </source>
</evidence>
<comment type="function">
    <text evidence="11">Regulatory subunit of the condensin complex, a complex required for conversion of interphase chromatin into mitotic-like condense chromosomes.</text>
</comment>
<gene>
    <name evidence="13" type="ORF">Ae201684_000920</name>
</gene>
<reference evidence="13 14" key="1">
    <citation type="submission" date="2019-07" db="EMBL/GenBank/DDBJ databases">
        <title>Genomics analysis of Aphanomyces spp. identifies a new class of oomycete effector associated with host adaptation.</title>
        <authorList>
            <person name="Gaulin E."/>
        </authorList>
    </citation>
    <scope>NUCLEOTIDE SEQUENCE [LARGE SCALE GENOMIC DNA]</scope>
    <source>
        <strain evidence="13 14">ATCC 201684</strain>
    </source>
</reference>
<feature type="compositionally biased region" description="Acidic residues" evidence="12">
    <location>
        <begin position="75"/>
        <end position="84"/>
    </location>
</feature>
<evidence type="ECO:0000313" key="13">
    <source>
        <dbReference type="EMBL" id="KAF0744441.1"/>
    </source>
</evidence>
<evidence type="ECO:0000256" key="7">
    <source>
        <dbReference type="ARBA" id="ARBA00022618"/>
    </source>
</evidence>
<evidence type="ECO:0000256" key="9">
    <source>
        <dbReference type="ARBA" id="ARBA00023067"/>
    </source>
</evidence>
<comment type="similarity">
    <text evidence="3 11">Belongs to the CND2 (condensin subunit 2) family.</text>
</comment>
<evidence type="ECO:0000256" key="12">
    <source>
        <dbReference type="SAM" id="MobiDB-lite"/>
    </source>
</evidence>
<evidence type="ECO:0000256" key="5">
    <source>
        <dbReference type="ARBA" id="ARBA00022454"/>
    </source>
</evidence>
<keyword evidence="14" id="KW-1185">Reference proteome</keyword>
<keyword evidence="10 11" id="KW-0131">Cell cycle</keyword>
<feature type="region of interest" description="Disordered" evidence="12">
    <location>
        <begin position="428"/>
        <end position="525"/>
    </location>
</feature>
<evidence type="ECO:0000256" key="3">
    <source>
        <dbReference type="ARBA" id="ARBA00009471"/>
    </source>
</evidence>
<dbReference type="GO" id="GO:0005737">
    <property type="term" value="C:cytoplasm"/>
    <property type="evidence" value="ECO:0007669"/>
    <property type="project" value="UniProtKB-SubCell"/>
</dbReference>
<keyword evidence="7 11" id="KW-0132">Cell division</keyword>
<keyword evidence="9 11" id="KW-0226">DNA condensation</keyword>
<dbReference type="EMBL" id="VJMJ01000009">
    <property type="protein sequence ID" value="KAF0744441.1"/>
    <property type="molecule type" value="Genomic_DNA"/>
</dbReference>
<comment type="caution">
    <text evidence="13">The sequence shown here is derived from an EMBL/GenBank/DDBJ whole genome shotgun (WGS) entry which is preliminary data.</text>
</comment>
<dbReference type="Proteomes" id="UP000481153">
    <property type="component" value="Unassembled WGS sequence"/>
</dbReference>
<dbReference type="PANTHER" id="PTHR13108">
    <property type="entry name" value="CONDENSIN COMPLEX SUBUNIT 2"/>
    <property type="match status" value="1"/>
</dbReference>
<evidence type="ECO:0000256" key="11">
    <source>
        <dbReference type="PIRNR" id="PIRNR017126"/>
    </source>
</evidence>
<evidence type="ECO:0000256" key="10">
    <source>
        <dbReference type="ARBA" id="ARBA00023306"/>
    </source>
</evidence>
<dbReference type="GO" id="GO:0051301">
    <property type="term" value="P:cell division"/>
    <property type="evidence" value="ECO:0007669"/>
    <property type="project" value="UniProtKB-KW"/>
</dbReference>
<feature type="compositionally biased region" description="Basic and acidic residues" evidence="12">
    <location>
        <begin position="494"/>
        <end position="505"/>
    </location>
</feature>
<feature type="region of interest" description="Disordered" evidence="12">
    <location>
        <begin position="574"/>
        <end position="600"/>
    </location>
</feature>
<feature type="compositionally biased region" description="Basic and acidic residues" evidence="12">
    <location>
        <begin position="36"/>
        <end position="49"/>
    </location>
</feature>
<keyword evidence="6" id="KW-0963">Cytoplasm</keyword>
<protein>
    <recommendedName>
        <fullName evidence="4 11">Condensin complex subunit 2</fullName>
    </recommendedName>
</protein>
<dbReference type="VEuPathDB" id="FungiDB:AeMF1_021060"/>
<dbReference type="PANTHER" id="PTHR13108:SF9">
    <property type="entry name" value="CONDENSIN COMPLEX SUBUNIT 2"/>
    <property type="match status" value="1"/>
</dbReference>
<evidence type="ECO:0000256" key="8">
    <source>
        <dbReference type="ARBA" id="ARBA00022776"/>
    </source>
</evidence>
<feature type="compositionally biased region" description="Basic residues" evidence="12">
    <location>
        <begin position="149"/>
        <end position="164"/>
    </location>
</feature>
<evidence type="ECO:0000313" key="14">
    <source>
        <dbReference type="Proteomes" id="UP000481153"/>
    </source>
</evidence>
<evidence type="ECO:0000256" key="2">
    <source>
        <dbReference type="ARBA" id="ARBA00004496"/>
    </source>
</evidence>
<dbReference type="GO" id="GO:0007076">
    <property type="term" value="P:mitotic chromosome condensation"/>
    <property type="evidence" value="ECO:0007669"/>
    <property type="project" value="InterPro"/>
</dbReference>
<keyword evidence="8 11" id="KW-0498">Mitosis</keyword>
<keyword evidence="5" id="KW-0158">Chromosome</keyword>
<accession>A0A6G0XUU4</accession>
<dbReference type="GO" id="GO:0000796">
    <property type="term" value="C:condensin complex"/>
    <property type="evidence" value="ECO:0007669"/>
    <property type="project" value="InterPro"/>
</dbReference>
<comment type="subcellular location">
    <subcellularLocation>
        <location evidence="1">Chromosome</location>
    </subcellularLocation>
    <subcellularLocation>
        <location evidence="2">Cytoplasm</location>
    </subcellularLocation>
</comment>
<sequence>MGDGDAGDERLKRSHESMSPQTPVEIRKKMRKNAKALREDSGSEDDAHLQRLAKKKKVEQHPGKATAESKPAAPDDSELDDDDIVPPIPLNVTNRRVSDKFHTPPKASTSRSVFETTTNAEENRRNSGLEANLPPPAARVLTEEEMERRRRRRNSKTFQSRRKSLTPNAKAKQYVSEMYSTIIKMSSENKINSKNSWSLHLIDHMEDILVDKQQDDEAPDSDTYNFQKASCTLDASVKIYSYRVDDTWNSSFKVLENLTRGDEVRHDDGDEEATEKRTTSKKLTVANTIETNLKNINMKSVDLEFQVDPLFQKMSQAFDEGGAKGMLMVNLSVHNGCKIVLDSSNVKASNQTDTATFEEEKPRKMINIAGLTKRLRSSTTAVESFDICPRLDHFYDQLKTMNNEYFDKKISVPRLDVTASSHNRRLTLLSQGLITPRKTPSKTPVKSEAGDTLGPSQSAEIEQPDFDMGGGDDGMDYDGDAPQTPAPKDEEETKDPLKEEVKPEPQEPSIAKPLKFEDEEEEQNTHLLESALLRSVNAEQMDEYSFFDAKSLKNWAGPQHWKVKLPGIRIKRAVRKEAAPKPAQEEENTTAPKKKRNTAGIKFNLTAAEVTQALKKPRHKKSLEISATVLKKNESMAAELVHPVDLHMKIERFYQLFTRPRSNVMFASMMRPRKDNFELSIPTAPISRNNDDQDDGIDFDGGGNDFLNDEDFQVSGLIQAERIVDKVDIQYEKFAKRVDVKKLKESIWETLPFHNAEPDPVDELAQATEKMGIKEEVSFEELVSEVAPKVPSNVTVSFYFICMLHLANDKGLELIGQDDMRDFKILHDPPAPST</sequence>
<proteinExistence type="inferred from homology"/>
<name>A0A6G0XUU4_9STRA</name>
<dbReference type="AlphaFoldDB" id="A0A6G0XUU4"/>
<organism evidence="13 14">
    <name type="scientific">Aphanomyces euteiches</name>
    <dbReference type="NCBI Taxonomy" id="100861"/>
    <lineage>
        <taxon>Eukaryota</taxon>
        <taxon>Sar</taxon>
        <taxon>Stramenopiles</taxon>
        <taxon>Oomycota</taxon>
        <taxon>Saprolegniomycetes</taxon>
        <taxon>Saprolegniales</taxon>
        <taxon>Verrucalvaceae</taxon>
        <taxon>Aphanomyces</taxon>
    </lineage>
</organism>
<dbReference type="GO" id="GO:0003682">
    <property type="term" value="F:chromatin binding"/>
    <property type="evidence" value="ECO:0007669"/>
    <property type="project" value="TreeGrafter"/>
</dbReference>
<feature type="region of interest" description="Disordered" evidence="12">
    <location>
        <begin position="1"/>
        <end position="171"/>
    </location>
</feature>
<dbReference type="PIRSF" id="PIRSF017126">
    <property type="entry name" value="Condensin_H"/>
    <property type="match status" value="1"/>
</dbReference>
<feature type="compositionally biased region" description="Polar residues" evidence="12">
    <location>
        <begin position="106"/>
        <end position="120"/>
    </location>
</feature>
<dbReference type="Pfam" id="PF05786">
    <property type="entry name" value="Cnd2"/>
    <property type="match status" value="2"/>
</dbReference>
<dbReference type="InterPro" id="IPR022816">
    <property type="entry name" value="Condensin_barren_su2"/>
</dbReference>
<evidence type="ECO:0000256" key="4">
    <source>
        <dbReference type="ARBA" id="ARBA00016065"/>
    </source>
</evidence>
<feature type="compositionally biased region" description="Basic and acidic residues" evidence="12">
    <location>
        <begin position="7"/>
        <end position="16"/>
    </location>
</feature>
<evidence type="ECO:0000256" key="1">
    <source>
        <dbReference type="ARBA" id="ARBA00004286"/>
    </source>
</evidence>